<gene>
    <name evidence="1" type="ORF">AVEN_52035_1</name>
</gene>
<dbReference type="EMBL" id="BGPR01000184">
    <property type="protein sequence ID" value="GBM02858.1"/>
    <property type="molecule type" value="Genomic_DNA"/>
</dbReference>
<organism evidence="1 2">
    <name type="scientific">Araneus ventricosus</name>
    <name type="common">Orbweaver spider</name>
    <name type="synonym">Epeira ventricosa</name>
    <dbReference type="NCBI Taxonomy" id="182803"/>
    <lineage>
        <taxon>Eukaryota</taxon>
        <taxon>Metazoa</taxon>
        <taxon>Ecdysozoa</taxon>
        <taxon>Arthropoda</taxon>
        <taxon>Chelicerata</taxon>
        <taxon>Arachnida</taxon>
        <taxon>Araneae</taxon>
        <taxon>Araneomorphae</taxon>
        <taxon>Entelegynae</taxon>
        <taxon>Araneoidea</taxon>
        <taxon>Araneidae</taxon>
        <taxon>Araneus</taxon>
    </lineage>
</organism>
<protein>
    <submittedName>
        <fullName evidence="1">Uncharacterized protein</fullName>
    </submittedName>
</protein>
<evidence type="ECO:0000313" key="1">
    <source>
        <dbReference type="EMBL" id="GBM02858.1"/>
    </source>
</evidence>
<dbReference type="AlphaFoldDB" id="A0A4Y2CGC5"/>
<name>A0A4Y2CGC5_ARAVE</name>
<comment type="caution">
    <text evidence="1">The sequence shown here is derived from an EMBL/GenBank/DDBJ whole genome shotgun (WGS) entry which is preliminary data.</text>
</comment>
<reference evidence="1 2" key="1">
    <citation type="journal article" date="2019" name="Sci. Rep.">
        <title>Orb-weaving spider Araneus ventricosus genome elucidates the spidroin gene catalogue.</title>
        <authorList>
            <person name="Kono N."/>
            <person name="Nakamura H."/>
            <person name="Ohtoshi R."/>
            <person name="Moran D.A.P."/>
            <person name="Shinohara A."/>
            <person name="Yoshida Y."/>
            <person name="Fujiwara M."/>
            <person name="Mori M."/>
            <person name="Tomita M."/>
            <person name="Arakawa K."/>
        </authorList>
    </citation>
    <scope>NUCLEOTIDE SEQUENCE [LARGE SCALE GENOMIC DNA]</scope>
</reference>
<dbReference type="Proteomes" id="UP000499080">
    <property type="component" value="Unassembled WGS sequence"/>
</dbReference>
<evidence type="ECO:0000313" key="2">
    <source>
        <dbReference type="Proteomes" id="UP000499080"/>
    </source>
</evidence>
<sequence>MSQKWARVLKARGLCADATVRPVMSHQSVRETVYREAFKMDWNRAVVNVQLYGQHTRRPLKQSYDPLLVLSARDEIAARQVLWMATVAIATGYCREDPFRIEGIGRMSGFYFNLGVSLRREKSS</sequence>
<proteinExistence type="predicted"/>
<accession>A0A4Y2CGC5</accession>
<keyword evidence="2" id="KW-1185">Reference proteome</keyword>